<dbReference type="InterPro" id="IPR017850">
    <property type="entry name" value="Alkaline_phosphatase_core_sf"/>
</dbReference>
<proteinExistence type="predicted"/>
<dbReference type="PANTHER" id="PTHR46615">
    <property type="entry name" value="ARYLSULFATASE K"/>
    <property type="match status" value="1"/>
</dbReference>
<evidence type="ECO:0000313" key="2">
    <source>
        <dbReference type="EMBL" id="SVD33138.1"/>
    </source>
</evidence>
<dbReference type="SUPFAM" id="SSF53649">
    <property type="entry name" value="Alkaline phosphatase-like"/>
    <property type="match status" value="1"/>
</dbReference>
<dbReference type="GO" id="GO:0015024">
    <property type="term" value="F:glucuronate-2-sulfatase activity"/>
    <property type="evidence" value="ECO:0007669"/>
    <property type="project" value="TreeGrafter"/>
</dbReference>
<dbReference type="Pfam" id="PF00884">
    <property type="entry name" value="Sulfatase"/>
    <property type="match status" value="1"/>
</dbReference>
<feature type="non-terminal residue" evidence="2">
    <location>
        <position position="175"/>
    </location>
</feature>
<gene>
    <name evidence="2" type="ORF">METZ01_LOCUS385992</name>
</gene>
<name>A0A382UHF5_9ZZZZ</name>
<sequence>VTARSRPNILLIMTDEHAPMYSSTYGHPLVQTPQMDRLAAEGTTFDNAYCNSPLCLPSRMSFMTGRYVHKISAYDNASPLPSHAVTWAHMLGALGYDVALCGKQHFVGPDQLHGFHEQLAVDLHAELWTKNGVLRGTPDWSKGTPAAVKPWSGVAEASPGVTREIEVDDLAEEKA</sequence>
<dbReference type="AlphaFoldDB" id="A0A382UHF5"/>
<reference evidence="2" key="1">
    <citation type="submission" date="2018-05" db="EMBL/GenBank/DDBJ databases">
        <authorList>
            <person name="Lanie J.A."/>
            <person name="Ng W.-L."/>
            <person name="Kazmierczak K.M."/>
            <person name="Andrzejewski T.M."/>
            <person name="Davidsen T.M."/>
            <person name="Wayne K.J."/>
            <person name="Tettelin H."/>
            <person name="Glass J.I."/>
            <person name="Rusch D."/>
            <person name="Podicherti R."/>
            <person name="Tsui H.-C.T."/>
            <person name="Winkler M.E."/>
        </authorList>
    </citation>
    <scope>NUCLEOTIDE SEQUENCE</scope>
</reference>
<protein>
    <recommendedName>
        <fullName evidence="1">Sulfatase N-terminal domain-containing protein</fullName>
    </recommendedName>
</protein>
<dbReference type="InterPro" id="IPR000917">
    <property type="entry name" value="Sulfatase_N"/>
</dbReference>
<dbReference type="PANTHER" id="PTHR46615:SF1">
    <property type="entry name" value="ARYLSULFATASE K"/>
    <property type="match status" value="1"/>
</dbReference>
<feature type="domain" description="Sulfatase N-terminal" evidence="1">
    <location>
        <begin position="7"/>
        <end position="107"/>
    </location>
</feature>
<dbReference type="InterPro" id="IPR051849">
    <property type="entry name" value="GAG-degrading_sulfatase"/>
</dbReference>
<feature type="non-terminal residue" evidence="2">
    <location>
        <position position="1"/>
    </location>
</feature>
<evidence type="ECO:0000259" key="1">
    <source>
        <dbReference type="Pfam" id="PF00884"/>
    </source>
</evidence>
<dbReference type="Gene3D" id="3.40.720.10">
    <property type="entry name" value="Alkaline Phosphatase, subunit A"/>
    <property type="match status" value="1"/>
</dbReference>
<accession>A0A382UHF5</accession>
<dbReference type="GO" id="GO:0004065">
    <property type="term" value="F:arylsulfatase activity"/>
    <property type="evidence" value="ECO:0007669"/>
    <property type="project" value="TreeGrafter"/>
</dbReference>
<organism evidence="2">
    <name type="scientific">marine metagenome</name>
    <dbReference type="NCBI Taxonomy" id="408172"/>
    <lineage>
        <taxon>unclassified sequences</taxon>
        <taxon>metagenomes</taxon>
        <taxon>ecological metagenomes</taxon>
    </lineage>
</organism>
<dbReference type="EMBL" id="UINC01143930">
    <property type="protein sequence ID" value="SVD33138.1"/>
    <property type="molecule type" value="Genomic_DNA"/>
</dbReference>